<dbReference type="Proteomes" id="UP000177324">
    <property type="component" value="Unassembled WGS sequence"/>
</dbReference>
<sequence>MPSLKIFLDASVILSGLASSTGGSRKLLDAAKAKKLKLVTTPWVIQEVNEHADKLGLKIEEVTKLLSRRTIHLYPNSPEEIVAKLARITPDPDDAPVLAGAVTSGARVLVSLDKKHILVPKVRQTLKPMKVVSPKMFWGWRSLANG</sequence>
<dbReference type="AlphaFoldDB" id="A0A1G1VJM0"/>
<dbReference type="NCBIfam" id="TIGR00305">
    <property type="entry name" value="putative toxin-antitoxin system toxin component, PIN family"/>
    <property type="match status" value="1"/>
</dbReference>
<dbReference type="PANTHER" id="PTHR34610:SF4">
    <property type="entry name" value="SLL8027 PROTEIN"/>
    <property type="match status" value="1"/>
</dbReference>
<comment type="caution">
    <text evidence="2">The sequence shown here is derived from an EMBL/GenBank/DDBJ whole genome shotgun (WGS) entry which is preliminary data.</text>
</comment>
<dbReference type="STRING" id="1797589.A2784_04440"/>
<organism evidence="2 3">
    <name type="scientific">Candidatus Chisholmbacteria bacterium RIFCSPHIGHO2_01_FULL_48_12</name>
    <dbReference type="NCBI Taxonomy" id="1797589"/>
    <lineage>
        <taxon>Bacteria</taxon>
        <taxon>Candidatus Chisholmiibacteriota</taxon>
    </lineage>
</organism>
<dbReference type="InterPro" id="IPR002850">
    <property type="entry name" value="PIN_toxin-like"/>
</dbReference>
<accession>A0A1G1VJM0</accession>
<dbReference type="InterPro" id="IPR002716">
    <property type="entry name" value="PIN_dom"/>
</dbReference>
<proteinExistence type="predicted"/>
<reference evidence="2 3" key="1">
    <citation type="journal article" date="2016" name="Nat. Commun.">
        <title>Thousands of microbial genomes shed light on interconnected biogeochemical processes in an aquifer system.</title>
        <authorList>
            <person name="Anantharaman K."/>
            <person name="Brown C.T."/>
            <person name="Hug L.A."/>
            <person name="Sharon I."/>
            <person name="Castelle C.J."/>
            <person name="Probst A.J."/>
            <person name="Thomas B.C."/>
            <person name="Singh A."/>
            <person name="Wilkins M.J."/>
            <person name="Karaoz U."/>
            <person name="Brodie E.L."/>
            <person name="Williams K.H."/>
            <person name="Hubbard S.S."/>
            <person name="Banfield J.F."/>
        </authorList>
    </citation>
    <scope>NUCLEOTIDE SEQUENCE [LARGE SCALE GENOMIC DNA]</scope>
</reference>
<gene>
    <name evidence="2" type="ORF">A2784_04440</name>
</gene>
<evidence type="ECO:0000259" key="1">
    <source>
        <dbReference type="Pfam" id="PF13470"/>
    </source>
</evidence>
<name>A0A1G1VJM0_9BACT</name>
<evidence type="ECO:0000313" key="3">
    <source>
        <dbReference type="Proteomes" id="UP000177324"/>
    </source>
</evidence>
<dbReference type="InterPro" id="IPR029060">
    <property type="entry name" value="PIN-like_dom_sf"/>
</dbReference>
<protein>
    <submittedName>
        <fullName evidence="2">Putative toxin-antitoxin system toxin component, PIN family</fullName>
    </submittedName>
</protein>
<dbReference type="SUPFAM" id="SSF88723">
    <property type="entry name" value="PIN domain-like"/>
    <property type="match status" value="1"/>
</dbReference>
<evidence type="ECO:0000313" key="2">
    <source>
        <dbReference type="EMBL" id="OGY15633.1"/>
    </source>
</evidence>
<dbReference type="PANTHER" id="PTHR34610">
    <property type="entry name" value="SSL7007 PROTEIN"/>
    <property type="match status" value="1"/>
</dbReference>
<dbReference type="Pfam" id="PF13470">
    <property type="entry name" value="PIN_3"/>
    <property type="match status" value="1"/>
</dbReference>
<dbReference type="EMBL" id="MHCH01000062">
    <property type="protein sequence ID" value="OGY15633.1"/>
    <property type="molecule type" value="Genomic_DNA"/>
</dbReference>
<feature type="domain" description="PIN" evidence="1">
    <location>
        <begin position="5"/>
        <end position="115"/>
    </location>
</feature>